<protein>
    <submittedName>
        <fullName evidence="1">TIGR02444 family protein</fullName>
    </submittedName>
</protein>
<dbReference type="AlphaFoldDB" id="A0A545TZ88"/>
<dbReference type="Proteomes" id="UP000319732">
    <property type="component" value="Unassembled WGS sequence"/>
</dbReference>
<gene>
    <name evidence="1" type="ORF">FKG94_07260</name>
</gene>
<organism evidence="1 2">
    <name type="scientific">Exilibacterium tricleocarpae</name>
    <dbReference type="NCBI Taxonomy" id="2591008"/>
    <lineage>
        <taxon>Bacteria</taxon>
        <taxon>Pseudomonadati</taxon>
        <taxon>Pseudomonadota</taxon>
        <taxon>Gammaproteobacteria</taxon>
        <taxon>Cellvibrionales</taxon>
        <taxon>Cellvibrionaceae</taxon>
        <taxon>Exilibacterium</taxon>
    </lineage>
</organism>
<proteinExistence type="predicted"/>
<dbReference type="NCBIfam" id="TIGR02444">
    <property type="entry name" value="TIGR02444 family protein"/>
    <property type="match status" value="1"/>
</dbReference>
<accession>A0A545TZ88</accession>
<name>A0A545TZ88_9GAMM</name>
<dbReference type="Pfam" id="PF09523">
    <property type="entry name" value="DUF2390"/>
    <property type="match status" value="1"/>
</dbReference>
<dbReference type="OrthoDB" id="5795846at2"/>
<evidence type="ECO:0000313" key="1">
    <source>
        <dbReference type="EMBL" id="TQV82524.1"/>
    </source>
</evidence>
<sequence>MTQDPDAVNPFWDFSLALYRRPGVESLCLALQDNHGVNVNLLLWSCWLETRTVTLDADLLAAAQRLVQDWDQRVVTPLRQARRAVRKGNWETPGPSLLAQCKRLELEAEQVQQQWLYQLAVSGERRPAEGAAKVAAVGENVEFFLAAAGVSPRRSAVELLAGGIQAIDRG</sequence>
<evidence type="ECO:0000313" key="2">
    <source>
        <dbReference type="Proteomes" id="UP000319732"/>
    </source>
</evidence>
<dbReference type="EMBL" id="VHSG01000007">
    <property type="protein sequence ID" value="TQV82524.1"/>
    <property type="molecule type" value="Genomic_DNA"/>
</dbReference>
<keyword evidence="2" id="KW-1185">Reference proteome</keyword>
<reference evidence="1 2" key="1">
    <citation type="submission" date="2019-06" db="EMBL/GenBank/DDBJ databases">
        <title>Whole genome sequence for Cellvibrionaceae sp. R142.</title>
        <authorList>
            <person name="Wang G."/>
        </authorList>
    </citation>
    <scope>NUCLEOTIDE SEQUENCE [LARGE SCALE GENOMIC DNA]</scope>
    <source>
        <strain evidence="1 2">R142</strain>
    </source>
</reference>
<dbReference type="InterPro" id="IPR012659">
    <property type="entry name" value="CHP02444"/>
</dbReference>
<comment type="caution">
    <text evidence="1">The sequence shown here is derived from an EMBL/GenBank/DDBJ whole genome shotgun (WGS) entry which is preliminary data.</text>
</comment>
<dbReference type="RefSeq" id="WP_142903540.1">
    <property type="nucleotide sequence ID" value="NZ_ML660090.1"/>
</dbReference>